<dbReference type="Proteomes" id="UP000192050">
    <property type="component" value="Chromosome"/>
</dbReference>
<dbReference type="Proteomes" id="UP000546917">
    <property type="component" value="Unassembled WGS sequence"/>
</dbReference>
<dbReference type="GeneID" id="16025102"/>
<keyword evidence="2" id="KW-0813">Transport</keyword>
<dbReference type="EMBL" id="JABGBP010000045">
    <property type="protein sequence ID" value="NOL59563.1"/>
    <property type="molecule type" value="Genomic_DNA"/>
</dbReference>
<evidence type="ECO:0000313" key="5">
    <source>
        <dbReference type="EMBL" id="NOL59563.1"/>
    </source>
</evidence>
<dbReference type="OrthoDB" id="24971at2157"/>
<dbReference type="InterPro" id="IPR036906">
    <property type="entry name" value="ATPase_V1_fsu_sf"/>
</dbReference>
<dbReference type="EMBL" id="CP015363">
    <property type="protein sequence ID" value="ARD85661.1"/>
    <property type="molecule type" value="Genomic_DNA"/>
</dbReference>
<evidence type="ECO:0000313" key="4">
    <source>
        <dbReference type="EMBL" id="ARD85661.1"/>
    </source>
</evidence>
<dbReference type="AlphaFoldDB" id="A0A1V0N6C1"/>
<evidence type="ECO:0000256" key="1">
    <source>
        <dbReference type="ARBA" id="ARBA00010148"/>
    </source>
</evidence>
<dbReference type="RefSeq" id="WP_009886972.1">
    <property type="nucleotide sequence ID" value="NZ_CP015363.1"/>
</dbReference>
<dbReference type="SUPFAM" id="SSF159468">
    <property type="entry name" value="AtpF-like"/>
    <property type="match status" value="1"/>
</dbReference>
<keyword evidence="3" id="KW-0406">Ion transport</keyword>
<evidence type="ECO:0000313" key="7">
    <source>
        <dbReference type="Proteomes" id="UP000546917"/>
    </source>
</evidence>
<organism evidence="4 6">
    <name type="scientific">Ferroplasma acidiphilum</name>
    <dbReference type="NCBI Taxonomy" id="74969"/>
    <lineage>
        <taxon>Archaea</taxon>
        <taxon>Methanobacteriati</taxon>
        <taxon>Thermoplasmatota</taxon>
        <taxon>Thermoplasmata</taxon>
        <taxon>Thermoplasmatales</taxon>
        <taxon>Ferroplasmaceae</taxon>
        <taxon>Ferroplasma</taxon>
    </lineage>
</organism>
<name>A0A1V0N6C1_9ARCH</name>
<evidence type="ECO:0000256" key="2">
    <source>
        <dbReference type="ARBA" id="ARBA00022448"/>
    </source>
</evidence>
<dbReference type="Pfam" id="PF01990">
    <property type="entry name" value="ATP-synt_F"/>
    <property type="match status" value="1"/>
</dbReference>
<dbReference type="KEGG" id="fai:FAD_1822"/>
<evidence type="ECO:0000256" key="3">
    <source>
        <dbReference type="ARBA" id="ARBA00023065"/>
    </source>
</evidence>
<keyword evidence="6" id="KW-1185">Reference proteome</keyword>
<dbReference type="Gene3D" id="3.40.50.10580">
    <property type="entry name" value="ATPase, V1 complex, subunit F"/>
    <property type="match status" value="1"/>
</dbReference>
<dbReference type="InterPro" id="IPR008218">
    <property type="entry name" value="ATPase_V1-cplx_f_g_su"/>
</dbReference>
<dbReference type="STRING" id="74969.FAD_1822"/>
<protein>
    <submittedName>
        <fullName evidence="4">A-type ATP synthase subunit F</fullName>
    </submittedName>
    <submittedName>
        <fullName evidence="5">V-type ATP synthase subunit F</fullName>
    </submittedName>
</protein>
<gene>
    <name evidence="4" type="primary">ntpF</name>
    <name evidence="4" type="ORF">FAD_1822</name>
    <name evidence="5" type="ORF">HLB00_01770</name>
</gene>
<evidence type="ECO:0000313" key="6">
    <source>
        <dbReference type="Proteomes" id="UP000192050"/>
    </source>
</evidence>
<dbReference type="GO" id="GO:0046961">
    <property type="term" value="F:proton-transporting ATPase activity, rotational mechanism"/>
    <property type="evidence" value="ECO:0007669"/>
    <property type="project" value="InterPro"/>
</dbReference>
<reference evidence="5 7" key="2">
    <citation type="submission" date="2020-05" db="EMBL/GenBank/DDBJ databases">
        <authorList>
            <person name="Zhang R."/>
        </authorList>
    </citation>
    <scope>NUCLEOTIDE SEQUENCE [LARGE SCALE GENOMIC DNA]</scope>
    <source>
        <strain evidence="5 7">DSM 28986</strain>
    </source>
</reference>
<reference evidence="4 6" key="1">
    <citation type="submission" date="2011-10" db="EMBL/GenBank/DDBJ databases">
        <title>Metabolic and evolutionary patterns in the extreme acidophile Ferroplasma acidiphilum.</title>
        <authorList>
            <person name="Golyshina O.V."/>
            <person name="Kozyavkin S.A."/>
            <person name="Tatusov R.L."/>
            <person name="Slesarev A.I."/>
            <person name="Golyshin P.N."/>
        </authorList>
    </citation>
    <scope>NUCLEOTIDE SEQUENCE [LARGE SCALE GENOMIC DNA]</scope>
    <source>
        <strain evidence="4">Berkeley</strain>
        <strain evidence="6">Y</strain>
    </source>
</reference>
<accession>A0A1V0N6C1</accession>
<proteinExistence type="inferred from homology"/>
<comment type="similarity">
    <text evidence="1">Belongs to the V-ATPase F subunit family.</text>
</comment>
<sequence>MYDLCLIGERELVAGFKLVGINDTFTADPENGKSIVKELFNSKKYNVIMVSQSFEKYMTPDEINLYAGSISPLVIFIPLPGIKEEESVYDLAKKILGIDIGD</sequence>